<reference evidence="2 3" key="1">
    <citation type="journal article" date="2016" name="Nat. Commun.">
        <title>Thousands of microbial genomes shed light on interconnected biogeochemical processes in an aquifer system.</title>
        <authorList>
            <person name="Anantharaman K."/>
            <person name="Brown C.T."/>
            <person name="Hug L.A."/>
            <person name="Sharon I."/>
            <person name="Castelle C.J."/>
            <person name="Probst A.J."/>
            <person name="Thomas B.C."/>
            <person name="Singh A."/>
            <person name="Wilkins M.J."/>
            <person name="Karaoz U."/>
            <person name="Brodie E.L."/>
            <person name="Williams K.H."/>
            <person name="Hubbard S.S."/>
            <person name="Banfield J.F."/>
        </authorList>
    </citation>
    <scope>NUCLEOTIDE SEQUENCE [LARGE SCALE GENOMIC DNA]</scope>
</reference>
<evidence type="ECO:0000256" key="1">
    <source>
        <dbReference type="SAM" id="Phobius"/>
    </source>
</evidence>
<dbReference type="Proteomes" id="UP000176406">
    <property type="component" value="Unassembled WGS sequence"/>
</dbReference>
<organism evidence="2 3">
    <name type="scientific">Candidatus Nealsonbacteria bacterium RIFCSPLOWO2_01_FULL_41_9</name>
    <dbReference type="NCBI Taxonomy" id="1801671"/>
    <lineage>
        <taxon>Bacteria</taxon>
        <taxon>Candidatus Nealsoniibacteriota</taxon>
    </lineage>
</organism>
<comment type="caution">
    <text evidence="2">The sequence shown here is derived from an EMBL/GenBank/DDBJ whole genome shotgun (WGS) entry which is preliminary data.</text>
</comment>
<name>A0A1G2EAD3_9BACT</name>
<evidence type="ECO:0000313" key="3">
    <source>
        <dbReference type="Proteomes" id="UP000176406"/>
    </source>
</evidence>
<dbReference type="Pfam" id="PF07963">
    <property type="entry name" value="N_methyl"/>
    <property type="match status" value="1"/>
</dbReference>
<dbReference type="AlphaFoldDB" id="A0A1G2EAD3"/>
<accession>A0A1G2EAD3</accession>
<dbReference type="InterPro" id="IPR012902">
    <property type="entry name" value="N_methyl_site"/>
</dbReference>
<proteinExistence type="predicted"/>
<sequence>MKNSFTLIEVLVYIAVLTIIISIVSVFIFWQIGSGAKSRAIRETQYNAERALTIMTKEIREAKSVYAPASAFNVNPGQLSLETLKYLPSGETVSYIDFFICGTQLCFKKESQNPVALTSGRVKISDLVFSQINTIPTAPSIQINLKVDYRATSTRPEHQASFSATSSASLRSY</sequence>
<gene>
    <name evidence="2" type="ORF">A3A08_01525</name>
</gene>
<evidence type="ECO:0000313" key="2">
    <source>
        <dbReference type="EMBL" id="OGZ22562.1"/>
    </source>
</evidence>
<keyword evidence="1" id="KW-0472">Membrane</keyword>
<keyword evidence="1" id="KW-1133">Transmembrane helix</keyword>
<feature type="transmembrane region" description="Helical" evidence="1">
    <location>
        <begin position="12"/>
        <end position="32"/>
    </location>
</feature>
<protein>
    <submittedName>
        <fullName evidence="2">Uncharacterized protein</fullName>
    </submittedName>
</protein>
<dbReference type="EMBL" id="MHMG01000042">
    <property type="protein sequence ID" value="OGZ22562.1"/>
    <property type="molecule type" value="Genomic_DNA"/>
</dbReference>
<keyword evidence="1" id="KW-0812">Transmembrane</keyword>